<evidence type="ECO:0000313" key="2">
    <source>
        <dbReference type="Proteomes" id="UP000479000"/>
    </source>
</evidence>
<reference evidence="1 2" key="1">
    <citation type="submission" date="2020-02" db="EMBL/GenBank/DDBJ databases">
        <authorList>
            <person name="Ferguson B K."/>
        </authorList>
    </citation>
    <scope>NUCLEOTIDE SEQUENCE [LARGE SCALE GENOMIC DNA]</scope>
</reference>
<dbReference type="Proteomes" id="UP000479000">
    <property type="component" value="Unassembled WGS sequence"/>
</dbReference>
<dbReference type="AlphaFoldDB" id="A0A6H5G3Y9"/>
<protein>
    <submittedName>
        <fullName evidence="1">Uncharacterized protein</fullName>
    </submittedName>
</protein>
<organism evidence="1 2">
    <name type="scientific">Nesidiocoris tenuis</name>
    <dbReference type="NCBI Taxonomy" id="355587"/>
    <lineage>
        <taxon>Eukaryota</taxon>
        <taxon>Metazoa</taxon>
        <taxon>Ecdysozoa</taxon>
        <taxon>Arthropoda</taxon>
        <taxon>Hexapoda</taxon>
        <taxon>Insecta</taxon>
        <taxon>Pterygota</taxon>
        <taxon>Neoptera</taxon>
        <taxon>Paraneoptera</taxon>
        <taxon>Hemiptera</taxon>
        <taxon>Heteroptera</taxon>
        <taxon>Panheteroptera</taxon>
        <taxon>Cimicomorpha</taxon>
        <taxon>Miridae</taxon>
        <taxon>Dicyphina</taxon>
        <taxon>Nesidiocoris</taxon>
    </lineage>
</organism>
<accession>A0A6H5G3Y9</accession>
<sequence length="96" mass="10786">MGTFPSDVAKTLAIGRPKLAGGAERTRVVFISCSARLWISSYHPAALKIQISFLTKKKEKCRCVVERCCASRSATPWSTHRMQPEYIEQRGATWLN</sequence>
<keyword evidence="2" id="KW-1185">Reference proteome</keyword>
<proteinExistence type="predicted"/>
<feature type="non-terminal residue" evidence="1">
    <location>
        <position position="96"/>
    </location>
</feature>
<dbReference type="EMBL" id="CADCXU010005863">
    <property type="protein sequence ID" value="CAA9997497.1"/>
    <property type="molecule type" value="Genomic_DNA"/>
</dbReference>
<name>A0A6H5G3Y9_9HEMI</name>
<gene>
    <name evidence="1" type="ORF">NTEN_LOCUS3791</name>
</gene>
<evidence type="ECO:0000313" key="1">
    <source>
        <dbReference type="EMBL" id="CAA9997497.1"/>
    </source>
</evidence>